<dbReference type="PRINTS" id="PR00081">
    <property type="entry name" value="GDHRDH"/>
</dbReference>
<proteinExistence type="inferred from homology"/>
<dbReference type="EC" id="1.1.1.270" evidence="8"/>
<comment type="pathway">
    <text evidence="6">Steroid biosynthesis; zymosterol biosynthesis; zymosterol from lanosterol: step 5/6.</text>
</comment>
<evidence type="ECO:0000256" key="5">
    <source>
        <dbReference type="ARBA" id="ARBA00023098"/>
    </source>
</evidence>
<sequence>METTILVTGANSGLGFAICCRLIDDFPKRPGHRLRLIYSTRSSTKANETLRRLATHLKRRDDVVCESVLVDLTQLRSVKALADRLVEAGQRLDRVIWNAGIAGWKGTNWRKATWNICTHFVHSLTYPTFMITDVGLKAAEQVSPDEDALGQVFLANVFGHYMLTHWLAPLFGPDSRIIWISSVSAIPSTFTLDDLQGLHSEVAYESSKRLTDLLILTSRLPSTRPWVSTFLPPPSTKMYLAHPGVVGTSIADLPPLLSLLMLAVMYVVRLVGSPWFPVRPYKGALSAVHLALAPASELEALEGDNGKGKWGTATDVWGRDRVARTEVGGWGFGGVVGAVPPDSETSSIARWKTWRETDSGMRERFEDLGRKCWQEMEDLRVKWATAIK</sequence>
<dbReference type="InterPro" id="IPR051593">
    <property type="entry name" value="Ergosterol_Biosynth_ERG27"/>
</dbReference>
<dbReference type="GO" id="GO:0006696">
    <property type="term" value="P:ergosterol biosynthetic process"/>
    <property type="evidence" value="ECO:0007669"/>
    <property type="project" value="TreeGrafter"/>
</dbReference>
<evidence type="ECO:0000313" key="10">
    <source>
        <dbReference type="Proteomes" id="UP000799421"/>
    </source>
</evidence>
<dbReference type="GO" id="GO:0005741">
    <property type="term" value="C:mitochondrial outer membrane"/>
    <property type="evidence" value="ECO:0007669"/>
    <property type="project" value="TreeGrafter"/>
</dbReference>
<dbReference type="OrthoDB" id="9989144at2759"/>
<evidence type="ECO:0000256" key="6">
    <source>
        <dbReference type="ARBA" id="ARBA00023589"/>
    </source>
</evidence>
<name>A0A6A7C0W9_9PEZI</name>
<accession>A0A6A7C0W9</accession>
<keyword evidence="4" id="KW-0560">Oxidoreductase</keyword>
<keyword evidence="1" id="KW-0444">Lipid biosynthesis</keyword>
<evidence type="ECO:0000256" key="2">
    <source>
        <dbReference type="ARBA" id="ARBA00022857"/>
    </source>
</evidence>
<dbReference type="InterPro" id="IPR036291">
    <property type="entry name" value="NAD(P)-bd_dom_sf"/>
</dbReference>
<dbReference type="AlphaFoldDB" id="A0A6A7C0W9"/>
<dbReference type="PANTHER" id="PTHR43647">
    <property type="entry name" value="DEHYDROGENASE"/>
    <property type="match status" value="1"/>
</dbReference>
<evidence type="ECO:0000256" key="7">
    <source>
        <dbReference type="ARBA" id="ARBA00023593"/>
    </source>
</evidence>
<dbReference type="Pfam" id="PF00106">
    <property type="entry name" value="adh_short"/>
    <property type="match status" value="1"/>
</dbReference>
<comment type="similarity">
    <text evidence="7">Belongs to the short-chain dehydrogenases/reductases (SDR) family. ERG27 subfamily.</text>
</comment>
<reference evidence="9" key="1">
    <citation type="journal article" date="2020" name="Stud. Mycol.">
        <title>101 Dothideomycetes genomes: a test case for predicting lifestyles and emergence of pathogens.</title>
        <authorList>
            <person name="Haridas S."/>
            <person name="Albert R."/>
            <person name="Binder M."/>
            <person name="Bloem J."/>
            <person name="Labutti K."/>
            <person name="Salamov A."/>
            <person name="Andreopoulos B."/>
            <person name="Baker S."/>
            <person name="Barry K."/>
            <person name="Bills G."/>
            <person name="Bluhm B."/>
            <person name="Cannon C."/>
            <person name="Castanera R."/>
            <person name="Culley D."/>
            <person name="Daum C."/>
            <person name="Ezra D."/>
            <person name="Gonzalez J."/>
            <person name="Henrissat B."/>
            <person name="Kuo A."/>
            <person name="Liang C."/>
            <person name="Lipzen A."/>
            <person name="Lutzoni F."/>
            <person name="Magnuson J."/>
            <person name="Mondo S."/>
            <person name="Nolan M."/>
            <person name="Ohm R."/>
            <person name="Pangilinan J."/>
            <person name="Park H.-J."/>
            <person name="Ramirez L."/>
            <person name="Alfaro M."/>
            <person name="Sun H."/>
            <person name="Tritt A."/>
            <person name="Yoshinaga Y."/>
            <person name="Zwiers L.-H."/>
            <person name="Turgeon B."/>
            <person name="Goodwin S."/>
            <person name="Spatafora J."/>
            <person name="Crous P."/>
            <person name="Grigoriev I."/>
        </authorList>
    </citation>
    <scope>NUCLEOTIDE SEQUENCE</scope>
    <source>
        <strain evidence="9">CBS 480.64</strain>
    </source>
</reference>
<dbReference type="SUPFAM" id="SSF51735">
    <property type="entry name" value="NAD(P)-binding Rossmann-fold domains"/>
    <property type="match status" value="1"/>
</dbReference>
<keyword evidence="5" id="KW-0443">Lipid metabolism</keyword>
<evidence type="ECO:0000256" key="1">
    <source>
        <dbReference type="ARBA" id="ARBA00022516"/>
    </source>
</evidence>
<dbReference type="PANTHER" id="PTHR43647:SF1">
    <property type="entry name" value="3-KETO-STEROID REDUCTASE ERG27"/>
    <property type="match status" value="1"/>
</dbReference>
<evidence type="ECO:0000256" key="4">
    <source>
        <dbReference type="ARBA" id="ARBA00023002"/>
    </source>
</evidence>
<keyword evidence="2" id="KW-0521">NADP</keyword>
<organism evidence="9 10">
    <name type="scientific">Piedraia hortae CBS 480.64</name>
    <dbReference type="NCBI Taxonomy" id="1314780"/>
    <lineage>
        <taxon>Eukaryota</taxon>
        <taxon>Fungi</taxon>
        <taxon>Dikarya</taxon>
        <taxon>Ascomycota</taxon>
        <taxon>Pezizomycotina</taxon>
        <taxon>Dothideomycetes</taxon>
        <taxon>Dothideomycetidae</taxon>
        <taxon>Capnodiales</taxon>
        <taxon>Piedraiaceae</taxon>
        <taxon>Piedraia</taxon>
    </lineage>
</organism>
<gene>
    <name evidence="9" type="ORF">K470DRAFT_257657</name>
</gene>
<keyword evidence="10" id="KW-1185">Reference proteome</keyword>
<dbReference type="GO" id="GO:0000253">
    <property type="term" value="F:3-beta-hydroxysteroid 3-dehydrogenase (NADP+) activity"/>
    <property type="evidence" value="ECO:0007669"/>
    <property type="project" value="UniProtKB-EC"/>
</dbReference>
<protein>
    <recommendedName>
        <fullName evidence="8">3beta-hydroxysteroid 3-dehydrogenase</fullName>
        <ecNumber evidence="8">1.1.1.270</ecNumber>
    </recommendedName>
</protein>
<dbReference type="GO" id="GO:0005789">
    <property type="term" value="C:endoplasmic reticulum membrane"/>
    <property type="evidence" value="ECO:0007669"/>
    <property type="project" value="TreeGrafter"/>
</dbReference>
<dbReference type="Proteomes" id="UP000799421">
    <property type="component" value="Unassembled WGS sequence"/>
</dbReference>
<dbReference type="GO" id="GO:0005811">
    <property type="term" value="C:lipid droplet"/>
    <property type="evidence" value="ECO:0007669"/>
    <property type="project" value="TreeGrafter"/>
</dbReference>
<dbReference type="EMBL" id="MU005979">
    <property type="protein sequence ID" value="KAF2860649.1"/>
    <property type="molecule type" value="Genomic_DNA"/>
</dbReference>
<dbReference type="InterPro" id="IPR002347">
    <property type="entry name" value="SDR_fam"/>
</dbReference>
<evidence type="ECO:0000256" key="3">
    <source>
        <dbReference type="ARBA" id="ARBA00022955"/>
    </source>
</evidence>
<keyword evidence="3" id="KW-0752">Steroid biosynthesis</keyword>
<dbReference type="Gene3D" id="3.40.50.720">
    <property type="entry name" value="NAD(P)-binding Rossmann-like Domain"/>
    <property type="match status" value="1"/>
</dbReference>
<evidence type="ECO:0000256" key="8">
    <source>
        <dbReference type="ARBA" id="ARBA00023621"/>
    </source>
</evidence>
<evidence type="ECO:0000313" key="9">
    <source>
        <dbReference type="EMBL" id="KAF2860649.1"/>
    </source>
</evidence>